<comment type="caution">
    <text evidence="2">The sequence shown here is derived from an EMBL/GenBank/DDBJ whole genome shotgun (WGS) entry which is preliminary data.</text>
</comment>
<evidence type="ECO:0000256" key="1">
    <source>
        <dbReference type="SAM" id="MobiDB-lite"/>
    </source>
</evidence>
<dbReference type="EMBL" id="AMZH03002387">
    <property type="protein sequence ID" value="RRT75761.1"/>
    <property type="molecule type" value="Genomic_DNA"/>
</dbReference>
<organism evidence="2 3">
    <name type="scientific">Ensete ventricosum</name>
    <name type="common">Abyssinian banana</name>
    <name type="synonym">Musa ensete</name>
    <dbReference type="NCBI Taxonomy" id="4639"/>
    <lineage>
        <taxon>Eukaryota</taxon>
        <taxon>Viridiplantae</taxon>
        <taxon>Streptophyta</taxon>
        <taxon>Embryophyta</taxon>
        <taxon>Tracheophyta</taxon>
        <taxon>Spermatophyta</taxon>
        <taxon>Magnoliopsida</taxon>
        <taxon>Liliopsida</taxon>
        <taxon>Zingiberales</taxon>
        <taxon>Musaceae</taxon>
        <taxon>Ensete</taxon>
    </lineage>
</organism>
<name>A0A427AHX5_ENSVE</name>
<dbReference type="AlphaFoldDB" id="A0A427AHX5"/>
<sequence length="232" mass="25698">MKQTSVVTLPEERSDDLPSRIVPFHEQHPHRHPRQEPLPSQRDPLPFLLLLLYPFSHRHRLRLFPSAFSLLFFPHFHLLNQSPASLSKSLSFSLTLSFENGKRTATPISLLATLFHLFLGAVCDTTAVRSTAQPKPPRKYLPLSSLDVPSMDVRGGHLTWLELGHPFGSSPLGAAPNWPSSSRRVSPASVPQERYFDGRRVAAGGGRGGEGRGSYSWSWLDHIPWAGSGDGG</sequence>
<feature type="compositionally biased region" description="Basic and acidic residues" evidence="1">
    <location>
        <begin position="10"/>
        <end position="20"/>
    </location>
</feature>
<evidence type="ECO:0000313" key="3">
    <source>
        <dbReference type="Proteomes" id="UP000287651"/>
    </source>
</evidence>
<accession>A0A427AHX5</accession>
<evidence type="ECO:0000313" key="2">
    <source>
        <dbReference type="EMBL" id="RRT75761.1"/>
    </source>
</evidence>
<proteinExistence type="predicted"/>
<protein>
    <submittedName>
        <fullName evidence="2">Uncharacterized protein</fullName>
    </submittedName>
</protein>
<feature type="region of interest" description="Disordered" evidence="1">
    <location>
        <begin position="1"/>
        <end position="20"/>
    </location>
</feature>
<dbReference type="Proteomes" id="UP000287651">
    <property type="component" value="Unassembled WGS sequence"/>
</dbReference>
<reference evidence="2 3" key="1">
    <citation type="journal article" date="2014" name="Agronomy (Basel)">
        <title>A Draft Genome Sequence for Ensete ventricosum, the Drought-Tolerant Tree Against Hunger.</title>
        <authorList>
            <person name="Harrison J."/>
            <person name="Moore K.A."/>
            <person name="Paszkiewicz K."/>
            <person name="Jones T."/>
            <person name="Grant M."/>
            <person name="Ambacheew D."/>
            <person name="Muzemil S."/>
            <person name="Studholme D.J."/>
        </authorList>
    </citation>
    <scope>NUCLEOTIDE SEQUENCE [LARGE SCALE GENOMIC DNA]</scope>
</reference>
<gene>
    <name evidence="2" type="ORF">B296_00025101</name>
</gene>